<sequence length="64" mass="7151">MLEKFMVAATLTFSLNLFLGHSWSNAPLTYSKINLQETADQIVSLLPLANHQAPESAERYNSAR</sequence>
<dbReference type="EMBL" id="JAMPKK010000024">
    <property type="protein sequence ID" value="MEP0865323.1"/>
    <property type="molecule type" value="Genomic_DNA"/>
</dbReference>
<dbReference type="Proteomes" id="UP001442494">
    <property type="component" value="Unassembled WGS sequence"/>
</dbReference>
<gene>
    <name evidence="1" type="ORF">NDI37_12680</name>
</gene>
<protein>
    <submittedName>
        <fullName evidence="1">Uncharacterized protein</fullName>
    </submittedName>
</protein>
<evidence type="ECO:0000313" key="1">
    <source>
        <dbReference type="EMBL" id="MEP0865323.1"/>
    </source>
</evidence>
<keyword evidence="2" id="KW-1185">Reference proteome</keyword>
<proteinExistence type="predicted"/>
<organism evidence="1 2">
    <name type="scientific">Funiculus sociatus GB2-A5</name>
    <dbReference type="NCBI Taxonomy" id="2933946"/>
    <lineage>
        <taxon>Bacteria</taxon>
        <taxon>Bacillati</taxon>
        <taxon>Cyanobacteriota</taxon>
        <taxon>Cyanophyceae</taxon>
        <taxon>Coleofasciculales</taxon>
        <taxon>Coleofasciculaceae</taxon>
        <taxon>Funiculus</taxon>
    </lineage>
</organism>
<comment type="caution">
    <text evidence="1">The sequence shown here is derived from an EMBL/GenBank/DDBJ whole genome shotgun (WGS) entry which is preliminary data.</text>
</comment>
<evidence type="ECO:0000313" key="2">
    <source>
        <dbReference type="Proteomes" id="UP001442494"/>
    </source>
</evidence>
<accession>A0ABV0JP92</accession>
<reference evidence="1 2" key="1">
    <citation type="submission" date="2022-04" db="EMBL/GenBank/DDBJ databases">
        <title>Positive selection, recombination, and allopatry shape intraspecific diversity of widespread and dominant cyanobacteria.</title>
        <authorList>
            <person name="Wei J."/>
            <person name="Shu W."/>
            <person name="Hu C."/>
        </authorList>
    </citation>
    <scope>NUCLEOTIDE SEQUENCE [LARGE SCALE GENOMIC DNA]</scope>
    <source>
        <strain evidence="1 2">GB2-A5</strain>
    </source>
</reference>
<name>A0ABV0JP92_9CYAN</name>
<dbReference type="RefSeq" id="WP_190419844.1">
    <property type="nucleotide sequence ID" value="NZ_JAMPKK010000024.1"/>
</dbReference>